<comment type="caution">
    <text evidence="1">The sequence shown here is derived from an EMBL/GenBank/DDBJ whole genome shotgun (WGS) entry which is preliminary data.</text>
</comment>
<evidence type="ECO:0000313" key="2">
    <source>
        <dbReference type="Proteomes" id="UP001497700"/>
    </source>
</evidence>
<protein>
    <submittedName>
        <fullName evidence="1">Uncharacterized protein</fullName>
    </submittedName>
</protein>
<organism evidence="1 2">
    <name type="scientific">Hypoxylon rubiginosum</name>
    <dbReference type="NCBI Taxonomy" id="110542"/>
    <lineage>
        <taxon>Eukaryota</taxon>
        <taxon>Fungi</taxon>
        <taxon>Dikarya</taxon>
        <taxon>Ascomycota</taxon>
        <taxon>Pezizomycotina</taxon>
        <taxon>Sordariomycetes</taxon>
        <taxon>Xylariomycetidae</taxon>
        <taxon>Xylariales</taxon>
        <taxon>Hypoxylaceae</taxon>
        <taxon>Hypoxylon</taxon>
    </lineage>
</organism>
<name>A0ACB9ZFE4_9PEZI</name>
<accession>A0ACB9ZFE4</accession>
<sequence length="546" mass="57154">MSLSPWQLCFQADLKCRVKACSNRRIVGGAGDSPYCRYHVCTVCFKFRTCSSSKRGHGEEKICHHHGCIHHDCKEPRSSSKKGSSPYCSKHGCNVKGCDQPRHGHGRCCKRHTCRGRGCVNCTVYHHHDDGPDDDDGGDDGGSSDNSNSNPSSSSSSPPTYCRGHQVCDVRGCESFVLLDEACHRAARFCHRHFCAASPRCAQARVDGAGASVNGGGACRDHSCGLYPACAKPRADIARSLFCKEHECREGGCVKQRYESGGGDGMTMTGGGGGGGGPWCADHMCMAALARREDCEARREGSARNPVFCADHEPCEETGCGEFRAVRGRGARLARCEEHLAAKPAKCAVPHCALDAEGGGAVACRLHVCHVVGCLATASALSTLFCDAHRCAEAGCANSHVAAAAMTSPAQPPAGGGMAAGFGSGGGGGGMYYCVEHSFRLQMRQQHPHRHRHCRSSNNCRHETPFGGDGFCGTCSCGRHGSDGSDDDDDDDGCSDNTVTDHGGSSGGGGGGGGSVEVEIGGCFCCGSVSDGCSGGKKHHHKLTKC</sequence>
<keyword evidence="2" id="KW-1185">Reference proteome</keyword>
<proteinExistence type="predicted"/>
<gene>
    <name evidence="1" type="ORF">F4820DRAFT_442824</name>
</gene>
<dbReference type="EMBL" id="MU393423">
    <property type="protein sequence ID" value="KAI4870535.1"/>
    <property type="molecule type" value="Genomic_DNA"/>
</dbReference>
<dbReference type="Proteomes" id="UP001497700">
    <property type="component" value="Unassembled WGS sequence"/>
</dbReference>
<evidence type="ECO:0000313" key="1">
    <source>
        <dbReference type="EMBL" id="KAI4870535.1"/>
    </source>
</evidence>
<reference evidence="1 2" key="1">
    <citation type="journal article" date="2022" name="New Phytol.">
        <title>Ecological generalism drives hyperdiversity of secondary metabolite gene clusters in xylarialean endophytes.</title>
        <authorList>
            <person name="Franco M.E.E."/>
            <person name="Wisecaver J.H."/>
            <person name="Arnold A.E."/>
            <person name="Ju Y.M."/>
            <person name="Slot J.C."/>
            <person name="Ahrendt S."/>
            <person name="Moore L.P."/>
            <person name="Eastman K.E."/>
            <person name="Scott K."/>
            <person name="Konkel Z."/>
            <person name="Mondo S.J."/>
            <person name="Kuo A."/>
            <person name="Hayes R.D."/>
            <person name="Haridas S."/>
            <person name="Andreopoulos B."/>
            <person name="Riley R."/>
            <person name="LaButti K."/>
            <person name="Pangilinan J."/>
            <person name="Lipzen A."/>
            <person name="Amirebrahimi M."/>
            <person name="Yan J."/>
            <person name="Adam C."/>
            <person name="Keymanesh K."/>
            <person name="Ng V."/>
            <person name="Louie K."/>
            <person name="Northen T."/>
            <person name="Drula E."/>
            <person name="Henrissat B."/>
            <person name="Hsieh H.M."/>
            <person name="Youens-Clark K."/>
            <person name="Lutzoni F."/>
            <person name="Miadlikowska J."/>
            <person name="Eastwood D.C."/>
            <person name="Hamelin R.C."/>
            <person name="Grigoriev I.V."/>
            <person name="U'Ren J.M."/>
        </authorList>
    </citation>
    <scope>NUCLEOTIDE SEQUENCE [LARGE SCALE GENOMIC DNA]</scope>
    <source>
        <strain evidence="1 2">CBS 119005</strain>
    </source>
</reference>